<organism evidence="1 2">
    <name type="scientific">Niabella soli DSM 19437</name>
    <dbReference type="NCBI Taxonomy" id="929713"/>
    <lineage>
        <taxon>Bacteria</taxon>
        <taxon>Pseudomonadati</taxon>
        <taxon>Bacteroidota</taxon>
        <taxon>Chitinophagia</taxon>
        <taxon>Chitinophagales</taxon>
        <taxon>Chitinophagaceae</taxon>
        <taxon>Niabella</taxon>
    </lineage>
</organism>
<sequence>MKRLVLILCSLLTLTQVHGQYRFFKIVKDYFRVDPFTGRFSDFVDAVKTDPELKETESSPKTDTSLFSIEADYKTFNPFTLKARRVTMALAEKKFPVNTTPETFDTLMLYMVTGFFDSTRETLQMVQKEYKKINAKIKKDLPVNRTSGLGQLKDLKDGQITNHAVNNSLAAPISVAWYLTKKNELALLVVLRMKYANNRAYPGGRLMDYFYLKQSY</sequence>
<keyword evidence="2" id="KW-1185">Reference proteome</keyword>
<dbReference type="STRING" id="929713.NIASO_12150"/>
<dbReference type="KEGG" id="nso:NIASO_12150"/>
<accession>W0F3W8</accession>
<protein>
    <submittedName>
        <fullName evidence="1">Uncharacterized protein</fullName>
    </submittedName>
</protein>
<evidence type="ECO:0000313" key="2">
    <source>
        <dbReference type="Proteomes" id="UP000003586"/>
    </source>
</evidence>
<proteinExistence type="predicted"/>
<gene>
    <name evidence="1" type="ORF">NIASO_12150</name>
</gene>
<dbReference type="HOGENOM" id="CLU_1276509_0_0_10"/>
<evidence type="ECO:0000313" key="1">
    <source>
        <dbReference type="EMBL" id="AHF17677.1"/>
    </source>
</evidence>
<dbReference type="RefSeq" id="WP_008585869.1">
    <property type="nucleotide sequence ID" value="NZ_CP007035.1"/>
</dbReference>
<name>W0F3W8_9BACT</name>
<dbReference type="Proteomes" id="UP000003586">
    <property type="component" value="Chromosome"/>
</dbReference>
<dbReference type="AlphaFoldDB" id="W0F3W8"/>
<reference evidence="1 2" key="1">
    <citation type="submission" date="2013-12" db="EMBL/GenBank/DDBJ databases">
        <authorList>
            <consortium name="DOE Joint Genome Institute"/>
            <person name="Eisen J."/>
            <person name="Huntemann M."/>
            <person name="Han J."/>
            <person name="Chen A."/>
            <person name="Kyrpides N."/>
            <person name="Mavromatis K."/>
            <person name="Markowitz V."/>
            <person name="Palaniappan K."/>
            <person name="Ivanova N."/>
            <person name="Schaumberg A."/>
            <person name="Pati A."/>
            <person name="Liolios K."/>
            <person name="Nordberg H.P."/>
            <person name="Cantor M.N."/>
            <person name="Hua S.X."/>
            <person name="Woyke T."/>
        </authorList>
    </citation>
    <scope>NUCLEOTIDE SEQUENCE [LARGE SCALE GENOMIC DNA]</scope>
    <source>
        <strain evidence="2">DSM 19437</strain>
    </source>
</reference>
<dbReference type="EMBL" id="CP007035">
    <property type="protein sequence ID" value="AHF17677.1"/>
    <property type="molecule type" value="Genomic_DNA"/>
</dbReference>
<dbReference type="OrthoDB" id="666167at2"/>